<feature type="compositionally biased region" description="Low complexity" evidence="11">
    <location>
        <begin position="248"/>
        <end position="269"/>
    </location>
</feature>
<evidence type="ECO:0000256" key="6">
    <source>
        <dbReference type="ARBA" id="ARBA00022553"/>
    </source>
</evidence>
<evidence type="ECO:0000256" key="7">
    <source>
        <dbReference type="ARBA" id="ARBA00023015"/>
    </source>
</evidence>
<dbReference type="AlphaFoldDB" id="U6KSJ1"/>
<dbReference type="VEuPathDB" id="ToxoDB:ETH2_1565000"/>
<feature type="region of interest" description="Disordered" evidence="11">
    <location>
        <begin position="470"/>
        <end position="519"/>
    </location>
</feature>
<feature type="compositionally biased region" description="Low complexity" evidence="11">
    <location>
        <begin position="483"/>
        <end position="519"/>
    </location>
</feature>
<dbReference type="PIRSF" id="PIRSF005290">
    <property type="entry name" value="NOT_su_3_5"/>
    <property type="match status" value="1"/>
</dbReference>
<evidence type="ECO:0000259" key="13">
    <source>
        <dbReference type="Pfam" id="PF04153"/>
    </source>
</evidence>
<keyword evidence="7 10" id="KW-0805">Transcription regulation</keyword>
<keyword evidence="5 10" id="KW-0678">Repressor</keyword>
<keyword evidence="6" id="KW-0597">Phosphoprotein</keyword>
<reference evidence="14" key="2">
    <citation type="submission" date="2013-10" db="EMBL/GenBank/DDBJ databases">
        <authorList>
            <person name="Aslett M."/>
        </authorList>
    </citation>
    <scope>NUCLEOTIDE SEQUENCE [LARGE SCALE GENOMIC DNA]</scope>
    <source>
        <strain evidence="14">Houghton</strain>
    </source>
</reference>
<dbReference type="VEuPathDB" id="ToxoDB:ETH_00024355"/>
<dbReference type="InterPro" id="IPR038635">
    <property type="entry name" value="CCR4-NOT_su2/3/5_C_sf"/>
</dbReference>
<dbReference type="InterPro" id="IPR012270">
    <property type="entry name" value="CCR4-NOT_su3/5"/>
</dbReference>
<evidence type="ECO:0000256" key="3">
    <source>
        <dbReference type="ARBA" id="ARBA00007682"/>
    </source>
</evidence>
<feature type="domain" description="NOT2/NOT3/NOT5 C-terminal" evidence="13">
    <location>
        <begin position="622"/>
        <end position="725"/>
    </location>
</feature>
<keyword evidence="9 10" id="KW-0539">Nucleus</keyword>
<keyword evidence="8 10" id="KW-0804">Transcription</keyword>
<dbReference type="Pfam" id="PF04153">
    <property type="entry name" value="NOT2_3_5_C"/>
    <property type="match status" value="1"/>
</dbReference>
<evidence type="ECO:0000313" key="14">
    <source>
        <dbReference type="EMBL" id="CDJ39903.1"/>
    </source>
</evidence>
<dbReference type="Gene3D" id="2.30.30.1020">
    <property type="entry name" value="CCR4-NOT complex subunit 2/3/5, C-terminal domain"/>
    <property type="match status" value="1"/>
</dbReference>
<feature type="compositionally biased region" description="Low complexity" evidence="11">
    <location>
        <begin position="299"/>
        <end position="334"/>
    </location>
</feature>
<reference evidence="14" key="1">
    <citation type="submission" date="2013-10" db="EMBL/GenBank/DDBJ databases">
        <title>Genomic analysis of the causative agents of coccidiosis in chickens.</title>
        <authorList>
            <person name="Reid A.J."/>
            <person name="Blake D."/>
            <person name="Billington K."/>
            <person name="Browne H."/>
            <person name="Dunn M."/>
            <person name="Hung S."/>
            <person name="Kawahara F."/>
            <person name="Miranda-Saavedra D."/>
            <person name="Mourier T."/>
            <person name="Nagra H."/>
            <person name="Otto T.D."/>
            <person name="Rawlings N."/>
            <person name="Sanchez A."/>
            <person name="Sanders M."/>
            <person name="Subramaniam C."/>
            <person name="Tay Y."/>
            <person name="Dear P."/>
            <person name="Doerig C."/>
            <person name="Gruber A."/>
            <person name="Parkinson J."/>
            <person name="Shirley M."/>
            <person name="Wan K.L."/>
            <person name="Berriman M."/>
            <person name="Tomley F."/>
            <person name="Pain A."/>
        </authorList>
    </citation>
    <scope>NUCLEOTIDE SEQUENCE [LARGE SCALE GENOMIC DNA]</scope>
    <source>
        <strain evidence="14">Houghton</strain>
    </source>
</reference>
<feature type="compositionally biased region" description="Basic and acidic residues" evidence="11">
    <location>
        <begin position="140"/>
        <end position="154"/>
    </location>
</feature>
<dbReference type="EMBL" id="HG674763">
    <property type="protein sequence ID" value="CDJ39903.1"/>
    <property type="molecule type" value="Genomic_DNA"/>
</dbReference>
<evidence type="ECO:0000256" key="2">
    <source>
        <dbReference type="ARBA" id="ARBA00004496"/>
    </source>
</evidence>
<keyword evidence="15" id="KW-1185">Reference proteome</keyword>
<dbReference type="GO" id="GO:0030015">
    <property type="term" value="C:CCR4-NOT core complex"/>
    <property type="evidence" value="ECO:0007669"/>
    <property type="project" value="UniProtKB-UniRule"/>
</dbReference>
<evidence type="ECO:0000256" key="9">
    <source>
        <dbReference type="ARBA" id="ARBA00023242"/>
    </source>
</evidence>
<feature type="region of interest" description="Disordered" evidence="11">
    <location>
        <begin position="223"/>
        <end position="442"/>
    </location>
</feature>
<gene>
    <name evidence="14" type="ORF">ETH_00024355</name>
</gene>
<dbReference type="OMA" id="YKPQTPY"/>
<dbReference type="RefSeq" id="XP_013230656.1">
    <property type="nucleotide sequence ID" value="XM_013375202.1"/>
</dbReference>
<dbReference type="Proteomes" id="UP000030747">
    <property type="component" value="Unassembled WGS sequence"/>
</dbReference>
<organism evidence="14 15">
    <name type="scientific">Eimeria tenella</name>
    <name type="common">Coccidian parasite</name>
    <dbReference type="NCBI Taxonomy" id="5802"/>
    <lineage>
        <taxon>Eukaryota</taxon>
        <taxon>Sar</taxon>
        <taxon>Alveolata</taxon>
        <taxon>Apicomplexa</taxon>
        <taxon>Conoidasida</taxon>
        <taxon>Coccidia</taxon>
        <taxon>Eucoccidiorida</taxon>
        <taxon>Eimeriorina</taxon>
        <taxon>Eimeriidae</taxon>
        <taxon>Eimeria</taxon>
    </lineage>
</organism>
<dbReference type="InterPro" id="IPR007207">
    <property type="entry name" value="Not_N"/>
</dbReference>
<evidence type="ECO:0000313" key="15">
    <source>
        <dbReference type="Proteomes" id="UP000030747"/>
    </source>
</evidence>
<feature type="domain" description="CCR4-Not complex component Not N-terminal" evidence="12">
    <location>
        <begin position="4"/>
        <end position="219"/>
    </location>
</feature>
<keyword evidence="4 10" id="KW-0963">Cytoplasm</keyword>
<dbReference type="OrthoDB" id="348999at2759"/>
<proteinExistence type="inferred from homology"/>
<dbReference type="PANTHER" id="PTHR23326">
    <property type="entry name" value="CCR4 NOT-RELATED"/>
    <property type="match status" value="1"/>
</dbReference>
<evidence type="ECO:0000256" key="1">
    <source>
        <dbReference type="ARBA" id="ARBA00004123"/>
    </source>
</evidence>
<feature type="compositionally biased region" description="Polar residues" evidence="11">
    <location>
        <begin position="409"/>
        <end position="419"/>
    </location>
</feature>
<dbReference type="GeneID" id="25253983"/>
<evidence type="ECO:0000256" key="4">
    <source>
        <dbReference type="ARBA" id="ARBA00022490"/>
    </source>
</evidence>
<feature type="compositionally biased region" description="Low complexity" evidence="11">
    <location>
        <begin position="341"/>
        <end position="397"/>
    </location>
</feature>
<dbReference type="GO" id="GO:0000932">
    <property type="term" value="C:P-body"/>
    <property type="evidence" value="ECO:0007669"/>
    <property type="project" value="UniProtKB-UniRule"/>
</dbReference>
<protein>
    <submittedName>
        <fullName evidence="14">NOT2/NOT3/NOT5 domain-containing protein, putative</fullName>
    </submittedName>
</protein>
<comment type="subcellular location">
    <subcellularLocation>
        <location evidence="2 10">Cytoplasm</location>
    </subcellularLocation>
    <subcellularLocation>
        <location evidence="1 10">Nucleus</location>
    </subcellularLocation>
</comment>
<accession>U6KSJ1</accession>
<evidence type="ECO:0000256" key="10">
    <source>
        <dbReference type="PIRNR" id="PIRNR005290"/>
    </source>
</evidence>
<evidence type="ECO:0000256" key="11">
    <source>
        <dbReference type="SAM" id="MobiDB-lite"/>
    </source>
</evidence>
<sequence length="731" mass="78581">MAEKRRLQQEVERTLRRVEEGCELFMDLYVKFKQQQTAKIEGELKKEIKKLQRLRESIKAWQTNVDVRDKGPLEDSRKKIEKCMETFRQCEKEIKTKAFSKEGLAAKTRDGEDRHREALQLLQQQLQREAALLEAEMDGLDSKKGKRDRERDREKKRISLLLQKHKQHITKLTEALRLADSSRLSPSAAAAIAVALQDFLSSNGDPAFVFDSSVYDCIAAEHSDSAEGSETEAADNNSDATLSVDTPASSSVEAASSSSTRGNRTTNSNKPTDSSTSSNRRALSVSEEPEGTMKRTSRRSSSPSNSSSSNSSKGRQQQQTQQGKGAAAATEGAAPSPSCWSSLPQQQGSQQSSPSASSLAEQRAASPATAANNRSNSSSGSSSSSSSSSSKASEAGSVWKTGRLHAATAEQQRTQQLQGLASPATGDKQQQQRSGVGGGATGVTVAPWKGKAAAAAAAGAAASPSAQATTCVAGTTGSGSSLKGQGKQQQQQQQQQQQRAAAESSSSTANHGNAAATGAALAEPQGFASAGLSAAVAPQPPTNSSASDLSVVAAAVAASCYSRPLPQDTDFSSSPSPASPFFWPPWVPKGETMPPCIYLRAPWGPPGGPLGAPTGAAQVGKPPDCFPKGRLAAADERSFFRGLETDALFFAFYFQRGTVQQLHAARELKALSWRYHKKYQTWFQRLEEPRVSTDKYEQGAYVYFDYDNGWCSRIKHDFTFEYIYLEDELQE</sequence>
<comment type="similarity">
    <text evidence="3 10">Belongs to the CNOT2/3/5 family.</text>
</comment>
<feature type="compositionally biased region" description="Polar residues" evidence="11">
    <location>
        <begin position="234"/>
        <end position="247"/>
    </location>
</feature>
<feature type="region of interest" description="Disordered" evidence="11">
    <location>
        <begin position="135"/>
        <end position="154"/>
    </location>
</feature>
<dbReference type="GO" id="GO:0006355">
    <property type="term" value="P:regulation of DNA-templated transcription"/>
    <property type="evidence" value="ECO:0007669"/>
    <property type="project" value="InterPro"/>
</dbReference>
<feature type="compositionally biased region" description="Polar residues" evidence="11">
    <location>
        <begin position="270"/>
        <end position="281"/>
    </location>
</feature>
<evidence type="ECO:0000259" key="12">
    <source>
        <dbReference type="Pfam" id="PF04065"/>
    </source>
</evidence>
<evidence type="ECO:0000256" key="8">
    <source>
        <dbReference type="ARBA" id="ARBA00023163"/>
    </source>
</evidence>
<dbReference type="InterPro" id="IPR040168">
    <property type="entry name" value="Not2/3/5"/>
</dbReference>
<feature type="compositionally biased region" description="Polar residues" evidence="11">
    <location>
        <begin position="470"/>
        <end position="482"/>
    </location>
</feature>
<evidence type="ECO:0000256" key="5">
    <source>
        <dbReference type="ARBA" id="ARBA00022491"/>
    </source>
</evidence>
<dbReference type="InterPro" id="IPR007282">
    <property type="entry name" value="NOT2/3/5_C"/>
</dbReference>
<name>U6KSJ1_EIMTE</name>
<dbReference type="Pfam" id="PF04065">
    <property type="entry name" value="Not3"/>
    <property type="match status" value="1"/>
</dbReference>
<dbReference type="GO" id="GO:0005634">
    <property type="term" value="C:nucleus"/>
    <property type="evidence" value="ECO:0007669"/>
    <property type="project" value="UniProtKB-SubCell"/>
</dbReference>